<evidence type="ECO:0000313" key="1">
    <source>
        <dbReference type="EMBL" id="KAF9647938.1"/>
    </source>
</evidence>
<reference evidence="1" key="2">
    <citation type="journal article" date="2020" name="Nat. Commun.">
        <title>Large-scale genome sequencing of mycorrhizal fungi provides insights into the early evolution of symbiotic traits.</title>
        <authorList>
            <person name="Miyauchi S."/>
            <person name="Kiss E."/>
            <person name="Kuo A."/>
            <person name="Drula E."/>
            <person name="Kohler A."/>
            <person name="Sanchez-Garcia M."/>
            <person name="Morin E."/>
            <person name="Andreopoulos B."/>
            <person name="Barry K.W."/>
            <person name="Bonito G."/>
            <person name="Buee M."/>
            <person name="Carver A."/>
            <person name="Chen C."/>
            <person name="Cichocki N."/>
            <person name="Clum A."/>
            <person name="Culley D."/>
            <person name="Crous P.W."/>
            <person name="Fauchery L."/>
            <person name="Girlanda M."/>
            <person name="Hayes R.D."/>
            <person name="Keri Z."/>
            <person name="LaButti K."/>
            <person name="Lipzen A."/>
            <person name="Lombard V."/>
            <person name="Magnuson J."/>
            <person name="Maillard F."/>
            <person name="Murat C."/>
            <person name="Nolan M."/>
            <person name="Ohm R.A."/>
            <person name="Pangilinan J."/>
            <person name="Pereira M.F."/>
            <person name="Perotto S."/>
            <person name="Peter M."/>
            <person name="Pfister S."/>
            <person name="Riley R."/>
            <person name="Sitrit Y."/>
            <person name="Stielow J.B."/>
            <person name="Szollosi G."/>
            <person name="Zifcakova L."/>
            <person name="Stursova M."/>
            <person name="Spatafora J.W."/>
            <person name="Tedersoo L."/>
            <person name="Vaario L.M."/>
            <person name="Yamada A."/>
            <person name="Yan M."/>
            <person name="Wang P."/>
            <person name="Xu J."/>
            <person name="Bruns T."/>
            <person name="Baldrian P."/>
            <person name="Vilgalys R."/>
            <person name="Dunand C."/>
            <person name="Henrissat B."/>
            <person name="Grigoriev I.V."/>
            <person name="Hibbett D."/>
            <person name="Nagy L.G."/>
            <person name="Martin F.M."/>
        </authorList>
    </citation>
    <scope>NUCLEOTIDE SEQUENCE</scope>
    <source>
        <strain evidence="1">P2</strain>
    </source>
</reference>
<accession>A0ACB6ZEX6</accession>
<sequence length="279" mass="30123">MTTITDDEELFRHAARSRGRVVLITGGAAGPARHAAWTFAKNGANVVIGDIFAPGAQDIVDTINRLPPGSGKAFWKRCDVTSWEDQVALFECAMTRFGGVDIVIAGARVGETQSFGTLEVSETDGKLLRPHLKTLSVNLTGAIYTTQLALHYLPKTRNQTEPLKYVVLLGFLASWTAHPDQEIFVTSQHGLLGFARSVQPTLTLNGIRIATVQSTCPPGHGDTDLTFRKTANAMFFCATNPDPNANGSVWALLQNGTIQRMEEAQERGSLGGPPAYTDL</sequence>
<proteinExistence type="predicted"/>
<reference evidence="1" key="1">
    <citation type="submission" date="2019-10" db="EMBL/GenBank/DDBJ databases">
        <authorList>
            <consortium name="DOE Joint Genome Institute"/>
            <person name="Kuo A."/>
            <person name="Miyauchi S."/>
            <person name="Kiss E."/>
            <person name="Drula E."/>
            <person name="Kohler A."/>
            <person name="Sanchez-Garcia M."/>
            <person name="Andreopoulos B."/>
            <person name="Barry K.W."/>
            <person name="Bonito G."/>
            <person name="Buee M."/>
            <person name="Carver A."/>
            <person name="Chen C."/>
            <person name="Cichocki N."/>
            <person name="Clum A."/>
            <person name="Culley D."/>
            <person name="Crous P.W."/>
            <person name="Fauchery L."/>
            <person name="Girlanda M."/>
            <person name="Hayes R."/>
            <person name="Keri Z."/>
            <person name="Labutti K."/>
            <person name="Lipzen A."/>
            <person name="Lombard V."/>
            <person name="Magnuson J."/>
            <person name="Maillard F."/>
            <person name="Morin E."/>
            <person name="Murat C."/>
            <person name="Nolan M."/>
            <person name="Ohm R."/>
            <person name="Pangilinan J."/>
            <person name="Pereira M."/>
            <person name="Perotto S."/>
            <person name="Peter M."/>
            <person name="Riley R."/>
            <person name="Sitrit Y."/>
            <person name="Stielow B."/>
            <person name="Szollosi G."/>
            <person name="Zifcakova L."/>
            <person name="Stursova M."/>
            <person name="Spatafora J.W."/>
            <person name="Tedersoo L."/>
            <person name="Vaario L.-M."/>
            <person name="Yamada A."/>
            <person name="Yan M."/>
            <person name="Wang P."/>
            <person name="Xu J."/>
            <person name="Bruns T."/>
            <person name="Baldrian P."/>
            <person name="Vilgalys R."/>
            <person name="Henrissat B."/>
            <person name="Grigoriev I.V."/>
            <person name="Hibbett D."/>
            <person name="Nagy L.G."/>
            <person name="Martin F.M."/>
        </authorList>
    </citation>
    <scope>NUCLEOTIDE SEQUENCE</scope>
    <source>
        <strain evidence="1">P2</strain>
    </source>
</reference>
<dbReference type="EMBL" id="MU118023">
    <property type="protein sequence ID" value="KAF9647938.1"/>
    <property type="molecule type" value="Genomic_DNA"/>
</dbReference>
<organism evidence="1 2">
    <name type="scientific">Thelephora ganbajun</name>
    <name type="common">Ganba fungus</name>
    <dbReference type="NCBI Taxonomy" id="370292"/>
    <lineage>
        <taxon>Eukaryota</taxon>
        <taxon>Fungi</taxon>
        <taxon>Dikarya</taxon>
        <taxon>Basidiomycota</taxon>
        <taxon>Agaricomycotina</taxon>
        <taxon>Agaricomycetes</taxon>
        <taxon>Thelephorales</taxon>
        <taxon>Thelephoraceae</taxon>
        <taxon>Thelephora</taxon>
    </lineage>
</organism>
<dbReference type="Proteomes" id="UP000886501">
    <property type="component" value="Unassembled WGS sequence"/>
</dbReference>
<name>A0ACB6ZEX6_THEGA</name>
<gene>
    <name evidence="1" type="ORF">BDM02DRAFT_3169222</name>
</gene>
<comment type="caution">
    <text evidence="1">The sequence shown here is derived from an EMBL/GenBank/DDBJ whole genome shotgun (WGS) entry which is preliminary data.</text>
</comment>
<keyword evidence="2" id="KW-1185">Reference proteome</keyword>
<protein>
    <submittedName>
        <fullName evidence="1">NAD(P)-binding protein</fullName>
    </submittedName>
</protein>
<evidence type="ECO:0000313" key="2">
    <source>
        <dbReference type="Proteomes" id="UP000886501"/>
    </source>
</evidence>